<keyword evidence="11" id="KW-0793">Thylakoid</keyword>
<accession>A0AAD5DK23</accession>
<organism evidence="16 17">
    <name type="scientific">Chlorella ohadii</name>
    <dbReference type="NCBI Taxonomy" id="2649997"/>
    <lineage>
        <taxon>Eukaryota</taxon>
        <taxon>Viridiplantae</taxon>
        <taxon>Chlorophyta</taxon>
        <taxon>core chlorophytes</taxon>
        <taxon>Trebouxiophyceae</taxon>
        <taxon>Chlorellales</taxon>
        <taxon>Chlorellaceae</taxon>
        <taxon>Chlorella clade</taxon>
        <taxon>Chlorella</taxon>
    </lineage>
</organism>
<dbReference type="GO" id="GO:0009654">
    <property type="term" value="C:photosystem II oxygen evolving complex"/>
    <property type="evidence" value="ECO:0007669"/>
    <property type="project" value="InterPro"/>
</dbReference>
<evidence type="ECO:0000256" key="9">
    <source>
        <dbReference type="ARBA" id="ARBA00022946"/>
    </source>
</evidence>
<comment type="subcellular location">
    <subcellularLocation>
        <location evidence="1">Membrane</location>
        <topology evidence="1">Multi-pass membrane protein</topology>
    </subcellularLocation>
    <subcellularLocation>
        <location evidence="2">Plastid</location>
        <location evidence="2">Chloroplast thylakoid membrane</location>
    </subcellularLocation>
</comment>
<evidence type="ECO:0000256" key="1">
    <source>
        <dbReference type="ARBA" id="ARBA00004141"/>
    </source>
</evidence>
<feature type="transmembrane region" description="Helical" evidence="14">
    <location>
        <begin position="134"/>
        <end position="157"/>
    </location>
</feature>
<feature type="domain" description="Peptidase S54 rhomboid" evidence="15">
    <location>
        <begin position="93"/>
        <end position="254"/>
    </location>
</feature>
<dbReference type="GO" id="GO:0015979">
    <property type="term" value="P:photosynthesis"/>
    <property type="evidence" value="ECO:0007669"/>
    <property type="project" value="UniProtKB-KW"/>
</dbReference>
<dbReference type="Proteomes" id="UP001205105">
    <property type="component" value="Unassembled WGS sequence"/>
</dbReference>
<keyword evidence="8 14" id="KW-0812">Transmembrane</keyword>
<gene>
    <name evidence="16" type="ORF">COHA_006796</name>
</gene>
<dbReference type="InterPro" id="IPR035952">
    <property type="entry name" value="Rhomboid-like_sf"/>
</dbReference>
<dbReference type="InterPro" id="IPR006814">
    <property type="entry name" value="PSII_PsbR"/>
</dbReference>
<keyword evidence="13" id="KW-0604">Photosystem II</keyword>
<dbReference type="Gene3D" id="1.20.1540.10">
    <property type="entry name" value="Rhomboid-like"/>
    <property type="match status" value="1"/>
</dbReference>
<dbReference type="Pfam" id="PF04725">
    <property type="entry name" value="PsbR"/>
    <property type="match status" value="1"/>
</dbReference>
<keyword evidence="6" id="KW-0602">Photosynthesis</keyword>
<evidence type="ECO:0000256" key="5">
    <source>
        <dbReference type="ARBA" id="ARBA00022528"/>
    </source>
</evidence>
<keyword evidence="7" id="KW-0934">Plastid</keyword>
<evidence type="ECO:0000256" key="14">
    <source>
        <dbReference type="SAM" id="Phobius"/>
    </source>
</evidence>
<sequence length="384" mass="40696">MSDGDLWGALGRAASEAGKAARDMAERAAAVARDQLPELQIGREQLRFPSGLLTGPTVPQPYKAEGTLTWHDGYMASCEAGVGLNAHRVLHAKEWRRLGTSLAVHADLPHLVSNSAALVLEGLPLEQRLGSAKLVGLVATSALLTQALYLLSARVAADRFPRSSLANANLPFSFILADYYLAYSVGFSGVAMAVKVVAGYMREADLARAGVPIPEEFMLTAGRLGAWPSLIMSHYLVPSASLPGHLCGIAAGVLQLGARVSRKSVNTTVVASSGKKIDISKQGLNSIQNETVKLNLMGKSKTMESKDWVDPQGRKGKGYGVYRFANKYGANVDGYSPIYTPDTWSESGDSYKLGTKGLIAWAGLIVVLLGVGINLVISTSALGQ</sequence>
<evidence type="ECO:0000256" key="10">
    <source>
        <dbReference type="ARBA" id="ARBA00022989"/>
    </source>
</evidence>
<feature type="transmembrane region" description="Helical" evidence="14">
    <location>
        <begin position="358"/>
        <end position="377"/>
    </location>
</feature>
<keyword evidence="12 14" id="KW-0472">Membrane</keyword>
<evidence type="ECO:0000256" key="11">
    <source>
        <dbReference type="ARBA" id="ARBA00023078"/>
    </source>
</evidence>
<evidence type="ECO:0000256" key="3">
    <source>
        <dbReference type="ARBA" id="ARBA00006659"/>
    </source>
</evidence>
<dbReference type="PANTHER" id="PTHR34369">
    <property type="entry name" value="PHOTOSYSTEM II 10 KDA POLYPEPTIDE, CHLOROPLASTIC"/>
    <property type="match status" value="1"/>
</dbReference>
<comment type="similarity">
    <text evidence="4">Belongs to the peptidase S54 family.</text>
</comment>
<evidence type="ECO:0000256" key="8">
    <source>
        <dbReference type="ARBA" id="ARBA00022692"/>
    </source>
</evidence>
<protein>
    <recommendedName>
        <fullName evidence="15">Peptidase S54 rhomboid domain-containing protein</fullName>
    </recommendedName>
</protein>
<keyword evidence="5" id="KW-0150">Chloroplast</keyword>
<evidence type="ECO:0000256" key="13">
    <source>
        <dbReference type="ARBA" id="ARBA00023276"/>
    </source>
</evidence>
<evidence type="ECO:0000256" key="7">
    <source>
        <dbReference type="ARBA" id="ARBA00022640"/>
    </source>
</evidence>
<reference evidence="16" key="1">
    <citation type="submission" date="2020-11" db="EMBL/GenBank/DDBJ databases">
        <title>Chlorella ohadii genome sequencing and assembly.</title>
        <authorList>
            <person name="Murik O."/>
            <person name="Treves H."/>
            <person name="Kedem I."/>
            <person name="Shotland Y."/>
            <person name="Kaplan A."/>
        </authorList>
    </citation>
    <scope>NUCLEOTIDE SEQUENCE</scope>
    <source>
        <strain evidence="16">1</strain>
    </source>
</reference>
<evidence type="ECO:0000256" key="2">
    <source>
        <dbReference type="ARBA" id="ARBA00004334"/>
    </source>
</evidence>
<keyword evidence="9" id="KW-0809">Transit peptide</keyword>
<feature type="transmembrane region" description="Helical" evidence="14">
    <location>
        <begin position="177"/>
        <end position="198"/>
    </location>
</feature>
<dbReference type="AlphaFoldDB" id="A0AAD5DK23"/>
<evidence type="ECO:0000313" key="17">
    <source>
        <dbReference type="Proteomes" id="UP001205105"/>
    </source>
</evidence>
<dbReference type="GO" id="GO:0009535">
    <property type="term" value="C:chloroplast thylakoid membrane"/>
    <property type="evidence" value="ECO:0007669"/>
    <property type="project" value="UniProtKB-SubCell"/>
</dbReference>
<proteinExistence type="inferred from homology"/>
<comment type="caution">
    <text evidence="16">The sequence shown here is derived from an EMBL/GenBank/DDBJ whole genome shotgun (WGS) entry which is preliminary data.</text>
</comment>
<evidence type="ECO:0000313" key="16">
    <source>
        <dbReference type="EMBL" id="KAI7839395.1"/>
    </source>
</evidence>
<dbReference type="InterPro" id="IPR022764">
    <property type="entry name" value="Peptidase_S54_rhomboid_dom"/>
</dbReference>
<comment type="similarity">
    <text evidence="3">Belongs to the psbR family.</text>
</comment>
<evidence type="ECO:0000256" key="4">
    <source>
        <dbReference type="ARBA" id="ARBA00009045"/>
    </source>
</evidence>
<dbReference type="Pfam" id="PF01694">
    <property type="entry name" value="Rhomboid"/>
    <property type="match status" value="1"/>
</dbReference>
<dbReference type="GO" id="GO:0004252">
    <property type="term" value="F:serine-type endopeptidase activity"/>
    <property type="evidence" value="ECO:0007669"/>
    <property type="project" value="InterPro"/>
</dbReference>
<evidence type="ECO:0000256" key="12">
    <source>
        <dbReference type="ARBA" id="ARBA00023136"/>
    </source>
</evidence>
<dbReference type="PANTHER" id="PTHR34369:SF7">
    <property type="entry name" value="PHOTOSYSTEM II 10 KDA POLYPEPTIDE, CHLOROPLASTIC"/>
    <property type="match status" value="1"/>
</dbReference>
<evidence type="ECO:0000259" key="15">
    <source>
        <dbReference type="Pfam" id="PF01694"/>
    </source>
</evidence>
<keyword evidence="17" id="KW-1185">Reference proteome</keyword>
<name>A0AAD5DK23_9CHLO</name>
<evidence type="ECO:0000256" key="6">
    <source>
        <dbReference type="ARBA" id="ARBA00022531"/>
    </source>
</evidence>
<dbReference type="SUPFAM" id="SSF144091">
    <property type="entry name" value="Rhomboid-like"/>
    <property type="match status" value="1"/>
</dbReference>
<keyword evidence="10 14" id="KW-1133">Transmembrane helix</keyword>
<dbReference type="EMBL" id="JADXDR010000101">
    <property type="protein sequence ID" value="KAI7839395.1"/>
    <property type="molecule type" value="Genomic_DNA"/>
</dbReference>